<proteinExistence type="predicted"/>
<feature type="chain" id="PRO_5004631981" evidence="1">
    <location>
        <begin position="21"/>
        <end position="155"/>
    </location>
</feature>
<organism evidence="2 3">
    <name type="scientific">Segatella baroniae F0067</name>
    <dbReference type="NCBI Taxonomy" id="1115809"/>
    <lineage>
        <taxon>Bacteria</taxon>
        <taxon>Pseudomonadati</taxon>
        <taxon>Bacteroidota</taxon>
        <taxon>Bacteroidia</taxon>
        <taxon>Bacteroidales</taxon>
        <taxon>Prevotellaceae</taxon>
        <taxon>Segatella</taxon>
    </lineage>
</organism>
<dbReference type="AlphaFoldDB" id="U2NPY9"/>
<comment type="caution">
    <text evidence="2">The sequence shown here is derived from an EMBL/GenBank/DDBJ whole genome shotgun (WGS) entry which is preliminary data.</text>
</comment>
<name>U2NPY9_9BACT</name>
<accession>U2NPY9</accession>
<dbReference type="InterPro" id="IPR020018">
    <property type="entry name" value="Motility-assoc_lipoprot_GldH"/>
</dbReference>
<gene>
    <name evidence="2" type="primary">gldH</name>
    <name evidence="2" type="ORF">HMPREF9135_0146</name>
</gene>
<dbReference type="PATRIC" id="fig|1115809.3.peg.616"/>
<keyword evidence="2" id="KW-0449">Lipoprotein</keyword>
<sequence>MKSKSVFVSWALFMAGVLLSCTGNKVYDRYVHTPVSGWEKNDTLVFNLQRMADSGDYTSELGLRVTSDYPFMGLTLIVDQWVYPARRHYVDTLNCKLMDAKGNSMGVGMSYYQFRFPIRELPLHRADSVVVKIRHDMKREILPGISDVGYLLRKE</sequence>
<dbReference type="PROSITE" id="PS51257">
    <property type="entry name" value="PROKAR_LIPOPROTEIN"/>
    <property type="match status" value="1"/>
</dbReference>
<evidence type="ECO:0000313" key="3">
    <source>
        <dbReference type="Proteomes" id="UP000016648"/>
    </source>
</evidence>
<dbReference type="Proteomes" id="UP000016648">
    <property type="component" value="Unassembled WGS sequence"/>
</dbReference>
<reference evidence="2 3" key="1">
    <citation type="submission" date="2013-08" db="EMBL/GenBank/DDBJ databases">
        <authorList>
            <person name="Durkin A.S."/>
            <person name="Haft D.R."/>
            <person name="McCorrison J."/>
            <person name="Torralba M."/>
            <person name="Gillis M."/>
            <person name="Haft D.H."/>
            <person name="Methe B."/>
            <person name="Sutton G."/>
            <person name="Nelson K.E."/>
        </authorList>
    </citation>
    <scope>NUCLEOTIDE SEQUENCE [LARGE SCALE GENOMIC DNA]</scope>
    <source>
        <strain evidence="2 3">F0067</strain>
    </source>
</reference>
<dbReference type="NCBIfam" id="TIGR03511">
    <property type="entry name" value="GldH_lipo"/>
    <property type="match status" value="1"/>
</dbReference>
<keyword evidence="3" id="KW-1185">Reference proteome</keyword>
<evidence type="ECO:0000256" key="1">
    <source>
        <dbReference type="SAM" id="SignalP"/>
    </source>
</evidence>
<keyword evidence="1" id="KW-0732">Signal</keyword>
<dbReference type="EMBL" id="AWEY01000008">
    <property type="protein sequence ID" value="ERK40115.1"/>
    <property type="molecule type" value="Genomic_DNA"/>
</dbReference>
<dbReference type="RefSeq" id="WP_021589244.1">
    <property type="nucleotide sequence ID" value="NZ_AWEY01000008.1"/>
</dbReference>
<protein>
    <submittedName>
        <fullName evidence="2">Gliding motility-associated lipoprotein GldH</fullName>
    </submittedName>
</protein>
<feature type="signal peptide" evidence="1">
    <location>
        <begin position="1"/>
        <end position="20"/>
    </location>
</feature>
<evidence type="ECO:0000313" key="2">
    <source>
        <dbReference type="EMBL" id="ERK40115.1"/>
    </source>
</evidence>
<dbReference type="Pfam" id="PF14109">
    <property type="entry name" value="GldH_lipo"/>
    <property type="match status" value="1"/>
</dbReference>